<accession>A0A8C4ZKK9</accession>
<dbReference type="AlphaFoldDB" id="A0A8C4ZKK9"/>
<protein>
    <submittedName>
        <fullName evidence="8">Lectin, mannose-binding 2-like a</fullName>
    </submittedName>
</protein>
<dbReference type="InterPro" id="IPR013320">
    <property type="entry name" value="ConA-like_dom_sf"/>
</dbReference>
<dbReference type="GO" id="GO:0006888">
    <property type="term" value="P:endoplasmic reticulum to Golgi vesicle-mediated transport"/>
    <property type="evidence" value="ECO:0007669"/>
    <property type="project" value="TreeGrafter"/>
</dbReference>
<reference evidence="8" key="1">
    <citation type="submission" date="2025-08" db="UniProtKB">
        <authorList>
            <consortium name="Ensembl"/>
        </authorList>
    </citation>
    <scope>IDENTIFICATION</scope>
</reference>
<dbReference type="PROSITE" id="PS51328">
    <property type="entry name" value="L_LECTIN_LIKE"/>
    <property type="match status" value="1"/>
</dbReference>
<evidence type="ECO:0000256" key="2">
    <source>
        <dbReference type="ARBA" id="ARBA00022692"/>
    </source>
</evidence>
<dbReference type="Pfam" id="PF03388">
    <property type="entry name" value="Lectin_leg-like"/>
    <property type="match status" value="1"/>
</dbReference>
<organism evidence="8 9">
    <name type="scientific">Gadus morhua</name>
    <name type="common">Atlantic cod</name>
    <dbReference type="NCBI Taxonomy" id="8049"/>
    <lineage>
        <taxon>Eukaryota</taxon>
        <taxon>Metazoa</taxon>
        <taxon>Chordata</taxon>
        <taxon>Craniata</taxon>
        <taxon>Vertebrata</taxon>
        <taxon>Euteleostomi</taxon>
        <taxon>Actinopterygii</taxon>
        <taxon>Neopterygii</taxon>
        <taxon>Teleostei</taxon>
        <taxon>Neoteleostei</taxon>
        <taxon>Acanthomorphata</taxon>
        <taxon>Zeiogadaria</taxon>
        <taxon>Gadariae</taxon>
        <taxon>Gadiformes</taxon>
        <taxon>Gadoidei</taxon>
        <taxon>Gadidae</taxon>
        <taxon>Gadus</taxon>
    </lineage>
</organism>
<dbReference type="GeneTree" id="ENSGT00940000155596"/>
<dbReference type="GO" id="GO:0030134">
    <property type="term" value="C:COPII-coated ER to Golgi transport vesicle"/>
    <property type="evidence" value="ECO:0007669"/>
    <property type="project" value="TreeGrafter"/>
</dbReference>
<evidence type="ECO:0000256" key="5">
    <source>
        <dbReference type="ARBA" id="ARBA00023136"/>
    </source>
</evidence>
<dbReference type="GO" id="GO:0005537">
    <property type="term" value="F:D-mannose binding"/>
    <property type="evidence" value="ECO:0007669"/>
    <property type="project" value="TreeGrafter"/>
</dbReference>
<proteinExistence type="predicted"/>
<dbReference type="Ensembl" id="ENSGMOT00000016452.2">
    <property type="protein sequence ID" value="ENSGMOP00000016043.2"/>
    <property type="gene ID" value="ENSGMOG00000014980.2"/>
</dbReference>
<dbReference type="GO" id="GO:0005789">
    <property type="term" value="C:endoplasmic reticulum membrane"/>
    <property type="evidence" value="ECO:0007669"/>
    <property type="project" value="TreeGrafter"/>
</dbReference>
<evidence type="ECO:0000259" key="7">
    <source>
        <dbReference type="PROSITE" id="PS51328"/>
    </source>
</evidence>
<dbReference type="GO" id="GO:0000139">
    <property type="term" value="C:Golgi membrane"/>
    <property type="evidence" value="ECO:0007669"/>
    <property type="project" value="UniProtKB-SubCell"/>
</dbReference>
<dbReference type="GO" id="GO:0005793">
    <property type="term" value="C:endoplasmic reticulum-Golgi intermediate compartment"/>
    <property type="evidence" value="ECO:0007669"/>
    <property type="project" value="TreeGrafter"/>
</dbReference>
<gene>
    <name evidence="8" type="primary">lman2la</name>
</gene>
<keyword evidence="5 6" id="KW-0472">Membrane</keyword>
<name>A0A8C4ZKK9_GADMO</name>
<dbReference type="OrthoDB" id="270293at2759"/>
<keyword evidence="9" id="KW-1185">Reference proteome</keyword>
<keyword evidence="4 6" id="KW-1133">Transmembrane helix</keyword>
<dbReference type="Gene3D" id="2.60.120.200">
    <property type="match status" value="1"/>
</dbReference>
<feature type="transmembrane region" description="Helical" evidence="6">
    <location>
        <begin position="329"/>
        <end position="353"/>
    </location>
</feature>
<dbReference type="InterPro" id="IPR051136">
    <property type="entry name" value="Intracellular_Lectin-GPT"/>
</dbReference>
<evidence type="ECO:0000313" key="9">
    <source>
        <dbReference type="Proteomes" id="UP000694546"/>
    </source>
</evidence>
<evidence type="ECO:0000313" key="8">
    <source>
        <dbReference type="Ensembl" id="ENSGMOP00000016043.2"/>
    </source>
</evidence>
<dbReference type="OMA" id="GCSIDYR"/>
<evidence type="ECO:0000256" key="6">
    <source>
        <dbReference type="SAM" id="Phobius"/>
    </source>
</evidence>
<feature type="domain" description="L-type lectin-like" evidence="7">
    <location>
        <begin position="54"/>
        <end position="290"/>
    </location>
</feature>
<dbReference type="Proteomes" id="UP000694546">
    <property type="component" value="Chromosome 4"/>
</dbReference>
<reference evidence="8" key="2">
    <citation type="submission" date="2025-09" db="UniProtKB">
        <authorList>
            <consortium name="Ensembl"/>
        </authorList>
    </citation>
    <scope>IDENTIFICATION</scope>
</reference>
<dbReference type="SUPFAM" id="SSF49899">
    <property type="entry name" value="Concanavalin A-like lectins/glucanases"/>
    <property type="match status" value="1"/>
</dbReference>
<keyword evidence="2 6" id="KW-0812">Transmembrane</keyword>
<comment type="subcellular location">
    <subcellularLocation>
        <location evidence="1">Membrane</location>
        <topology evidence="1">Single-pass type I membrane protein</topology>
    </subcellularLocation>
</comment>
<dbReference type="GO" id="GO:0046872">
    <property type="term" value="F:metal ion binding"/>
    <property type="evidence" value="ECO:0007669"/>
    <property type="project" value="UniProtKB-KW"/>
</dbReference>
<dbReference type="PANTHER" id="PTHR12223">
    <property type="entry name" value="VESICULAR MANNOSE-BINDING LECTIN"/>
    <property type="match status" value="1"/>
</dbReference>
<evidence type="ECO:0000256" key="4">
    <source>
        <dbReference type="ARBA" id="ARBA00022989"/>
    </source>
</evidence>
<keyword evidence="3" id="KW-0732">Signal</keyword>
<evidence type="ECO:0000256" key="3">
    <source>
        <dbReference type="ARBA" id="ARBA00022729"/>
    </source>
</evidence>
<dbReference type="PANTHER" id="PTHR12223:SF20">
    <property type="entry name" value="VIP36-LIKE PROTEIN"/>
    <property type="match status" value="1"/>
</dbReference>
<dbReference type="InterPro" id="IPR005052">
    <property type="entry name" value="Lectin_leg"/>
</dbReference>
<evidence type="ECO:0000256" key="1">
    <source>
        <dbReference type="ARBA" id="ARBA00004479"/>
    </source>
</evidence>
<sequence>MAATTNQNLFGRNLSWVLYTRFNMDFKSYWTFVFIIVALSQSFANDDDHHEMEEFLKREYSLSKPYQGVGSSGSSHWELMGDSMVTTEQVRLTSDMQSRQGAVWSRIPCHLKDWEMQVHFKIHGQGKKNLNGDGMAIWYTKERMQKGPVFGNKDNFTGLGVFVDTYPNEEKQLEAQKKRYSPRTQRIFPFVLAMVGNGSVGYDHERDGRPTELGGCNAMVRNLKHDTFLFIRYIRRRLTVMIDIDGQHEWRDCLDVPGVKLPKGYYFGASSITGDLSDNHDVLSLKLYQLTVLRSKKEEEEEAEEITIPSVDNLEQILRGEMEEGMSGVAIFFTVLFCMLGFFMLVVVGLVVYSHWNENRRKRFY</sequence>